<comment type="caution">
    <text evidence="3">The sequence shown here is derived from an EMBL/GenBank/DDBJ whole genome shotgun (WGS) entry which is preliminary data.</text>
</comment>
<dbReference type="InterPro" id="IPR050194">
    <property type="entry name" value="Glycosyltransferase_grp1"/>
</dbReference>
<feature type="domain" description="Glycosyl transferase family 1" evidence="1">
    <location>
        <begin position="195"/>
        <end position="311"/>
    </location>
</feature>
<dbReference type="AlphaFoldDB" id="A0A7X1TT16"/>
<dbReference type="Pfam" id="PF13579">
    <property type="entry name" value="Glyco_trans_4_4"/>
    <property type="match status" value="1"/>
</dbReference>
<name>A0A7X1TT16_9DEIO</name>
<accession>A0A7X1TT16</accession>
<gene>
    <name evidence="3" type="ORF">F8S09_17140</name>
</gene>
<dbReference type="Gene3D" id="3.40.50.2000">
    <property type="entry name" value="Glycogen Phosphorylase B"/>
    <property type="match status" value="2"/>
</dbReference>
<evidence type="ECO:0000259" key="2">
    <source>
        <dbReference type="Pfam" id="PF13579"/>
    </source>
</evidence>
<keyword evidence="3" id="KW-0808">Transferase</keyword>
<dbReference type="InterPro" id="IPR001296">
    <property type="entry name" value="Glyco_trans_1"/>
</dbReference>
<evidence type="ECO:0000313" key="3">
    <source>
        <dbReference type="EMBL" id="MPY68380.1"/>
    </source>
</evidence>
<dbReference type="GO" id="GO:0016758">
    <property type="term" value="F:hexosyltransferase activity"/>
    <property type="evidence" value="ECO:0007669"/>
    <property type="project" value="TreeGrafter"/>
</dbReference>
<dbReference type="EMBL" id="WBSL01000024">
    <property type="protein sequence ID" value="MPY68380.1"/>
    <property type="molecule type" value="Genomic_DNA"/>
</dbReference>
<protein>
    <submittedName>
        <fullName evidence="3">Glycosyltransferase family 1 protein</fullName>
    </submittedName>
</protein>
<proteinExistence type="predicted"/>
<dbReference type="InterPro" id="IPR028098">
    <property type="entry name" value="Glyco_trans_4-like_N"/>
</dbReference>
<dbReference type="Proteomes" id="UP000484842">
    <property type="component" value="Unassembled WGS sequence"/>
</dbReference>
<keyword evidence="4" id="KW-1185">Reference proteome</keyword>
<evidence type="ECO:0000313" key="4">
    <source>
        <dbReference type="Proteomes" id="UP000484842"/>
    </source>
</evidence>
<reference evidence="3 4" key="1">
    <citation type="submission" date="2019-10" db="EMBL/GenBank/DDBJ databases">
        <title>Deinococcus sp. isolated from soil.</title>
        <authorList>
            <person name="Li Y."/>
            <person name="Wang J."/>
        </authorList>
    </citation>
    <scope>NUCLEOTIDE SEQUENCE [LARGE SCALE GENOMIC DNA]</scope>
    <source>
        <strain evidence="3 4">SDU3-2</strain>
    </source>
</reference>
<dbReference type="RefSeq" id="WP_152872656.1">
    <property type="nucleotide sequence ID" value="NZ_WBSL01000024.1"/>
</dbReference>
<dbReference type="SUPFAM" id="SSF53756">
    <property type="entry name" value="UDP-Glycosyltransferase/glycogen phosphorylase"/>
    <property type="match status" value="1"/>
</dbReference>
<sequence length="373" mass="41178">MSMGVTRDPDRPVRALHLVGPMNRGGVESWLMTLLRHADRRVLALDLLTTAEQPAAYDEEIRSLGARLLRLPPASPLSYRSKLLGLLRAYGPYDAVHSHLHFFSGWPLLAARQAEVPVRAITSHIDSRSLDRQASRLRHVYHAAARQLILRSANRKMAVSPEAAAALYGDGWMRRGVTIERLGLDLSALRTLSARDETLRELGLPTDEPVLLSVGRLDKAKNHLFLLDVFAAFLAHHGRGQLLLAGEGPERKHIERRRAERGLTERVHLLGSRPDVPRLLHAADVFILPSLYEGLALALVEAQVVGLPCVIAGQLTPASRLPGAFYRTPFLTDDLSVWVDALNQALAAGRRPGDGSAFDVRTNIQSLLKVYRA</sequence>
<dbReference type="PANTHER" id="PTHR45947:SF3">
    <property type="entry name" value="SULFOQUINOVOSYL TRANSFERASE SQD2"/>
    <property type="match status" value="1"/>
</dbReference>
<dbReference type="Pfam" id="PF00534">
    <property type="entry name" value="Glycos_transf_1"/>
    <property type="match status" value="1"/>
</dbReference>
<evidence type="ECO:0000259" key="1">
    <source>
        <dbReference type="Pfam" id="PF00534"/>
    </source>
</evidence>
<feature type="domain" description="Glycosyltransferase subfamily 4-like N-terminal" evidence="2">
    <location>
        <begin position="25"/>
        <end position="174"/>
    </location>
</feature>
<organism evidence="3 4">
    <name type="scientific">Deinococcus terrestris</name>
    <dbReference type="NCBI Taxonomy" id="2651870"/>
    <lineage>
        <taxon>Bacteria</taxon>
        <taxon>Thermotogati</taxon>
        <taxon>Deinococcota</taxon>
        <taxon>Deinococci</taxon>
        <taxon>Deinococcales</taxon>
        <taxon>Deinococcaceae</taxon>
        <taxon>Deinococcus</taxon>
    </lineage>
</organism>
<dbReference type="PANTHER" id="PTHR45947">
    <property type="entry name" value="SULFOQUINOVOSYL TRANSFERASE SQD2"/>
    <property type="match status" value="1"/>
</dbReference>